<proteinExistence type="predicted"/>
<reference evidence="3" key="1">
    <citation type="submission" date="2005-09" db="EMBL/GenBank/DDBJ databases">
        <authorList>
            <person name="Mural R.J."/>
            <person name="Li P.W."/>
            <person name="Adams M.D."/>
            <person name="Amanatides P.G."/>
            <person name="Baden-Tillson H."/>
            <person name="Barnstead M."/>
            <person name="Chin S.H."/>
            <person name="Dew I."/>
            <person name="Evans C.A."/>
            <person name="Ferriera S."/>
            <person name="Flanigan M."/>
            <person name="Fosler C."/>
            <person name="Glodek A."/>
            <person name="Gu Z."/>
            <person name="Holt R.A."/>
            <person name="Jennings D."/>
            <person name="Kraft C.L."/>
            <person name="Lu F."/>
            <person name="Nguyen T."/>
            <person name="Nusskern D.R."/>
            <person name="Pfannkoch C.M."/>
            <person name="Sitter C."/>
            <person name="Sutton G.G."/>
            <person name="Venter J.C."/>
            <person name="Wang Z."/>
            <person name="Woodage T."/>
            <person name="Zheng X.H."/>
            <person name="Zhong F."/>
        </authorList>
    </citation>
    <scope>NUCLEOTIDE SEQUENCE [LARGE SCALE GENOMIC DNA]</scope>
    <source>
        <strain>BN</strain>
        <strain evidence="3">Sprague-Dawley</strain>
    </source>
</reference>
<evidence type="ECO:0000313" key="2">
    <source>
        <dbReference type="EMBL" id="EDL79126.1"/>
    </source>
</evidence>
<organism evidence="2 3">
    <name type="scientific">Rattus norvegicus</name>
    <name type="common">Rat</name>
    <dbReference type="NCBI Taxonomy" id="10116"/>
    <lineage>
        <taxon>Eukaryota</taxon>
        <taxon>Metazoa</taxon>
        <taxon>Chordata</taxon>
        <taxon>Craniata</taxon>
        <taxon>Vertebrata</taxon>
        <taxon>Euteleostomi</taxon>
        <taxon>Mammalia</taxon>
        <taxon>Eutheria</taxon>
        <taxon>Euarchontoglires</taxon>
        <taxon>Glires</taxon>
        <taxon>Rodentia</taxon>
        <taxon>Myomorpha</taxon>
        <taxon>Muroidea</taxon>
        <taxon>Muridae</taxon>
        <taxon>Murinae</taxon>
        <taxon>Rattus</taxon>
    </lineage>
</organism>
<evidence type="ECO:0000313" key="3">
    <source>
        <dbReference type="Proteomes" id="UP000234681"/>
    </source>
</evidence>
<gene>
    <name evidence="2" type="ORF">rCG_26547</name>
</gene>
<dbReference type="AlphaFoldDB" id="A6HM75"/>
<protein>
    <submittedName>
        <fullName evidence="2">RCG26547</fullName>
    </submittedName>
</protein>
<sequence length="62" mass="6972">MRIRIVCVLTVIYRGETLGSLDTGHCISGQWTLKRITVRCYPGCIVFVVCFGFGFGFFSLFS</sequence>
<dbReference type="EMBL" id="CH473949">
    <property type="protein sequence ID" value="EDL79126.1"/>
    <property type="molecule type" value="Genomic_DNA"/>
</dbReference>
<dbReference type="Proteomes" id="UP000234681">
    <property type="component" value="Chromosome 3"/>
</dbReference>
<evidence type="ECO:0000256" key="1">
    <source>
        <dbReference type="SAM" id="Phobius"/>
    </source>
</evidence>
<feature type="transmembrane region" description="Helical" evidence="1">
    <location>
        <begin position="40"/>
        <end position="61"/>
    </location>
</feature>
<keyword evidence="1" id="KW-0812">Transmembrane</keyword>
<keyword evidence="1" id="KW-0472">Membrane</keyword>
<keyword evidence="1" id="KW-1133">Transmembrane helix</keyword>
<accession>A6HM75</accession>
<name>A6HM75_RAT</name>